<accession>A0A6G1CJU0</accession>
<dbReference type="EMBL" id="SPHZ02000009">
    <property type="protein sequence ID" value="KAF0900406.1"/>
    <property type="molecule type" value="Genomic_DNA"/>
</dbReference>
<protein>
    <submittedName>
        <fullName evidence="2">Uncharacterized protein</fullName>
    </submittedName>
</protein>
<sequence>MPQRQRGGAGRTMFGRGVGASHPGVDPSDRPERLHAPTGGECQLEAGADWKWALDCRWAPTGVRRRLAMGVDWKRAPTGSVLPTGVGRRLAASADWK</sequence>
<evidence type="ECO:0000256" key="1">
    <source>
        <dbReference type="SAM" id="MobiDB-lite"/>
    </source>
</evidence>
<comment type="caution">
    <text evidence="2">The sequence shown here is derived from an EMBL/GenBank/DDBJ whole genome shotgun (WGS) entry which is preliminary data.</text>
</comment>
<proteinExistence type="predicted"/>
<keyword evidence="3" id="KW-1185">Reference proteome</keyword>
<name>A0A6G1CJU0_9ORYZ</name>
<evidence type="ECO:0000313" key="2">
    <source>
        <dbReference type="EMBL" id="KAF0900406.1"/>
    </source>
</evidence>
<reference evidence="2 3" key="1">
    <citation type="submission" date="2019-11" db="EMBL/GenBank/DDBJ databases">
        <title>Whole genome sequence of Oryza granulata.</title>
        <authorList>
            <person name="Li W."/>
        </authorList>
    </citation>
    <scope>NUCLEOTIDE SEQUENCE [LARGE SCALE GENOMIC DNA]</scope>
    <source>
        <strain evidence="3">cv. Menghai</strain>
        <tissue evidence="2">Leaf</tissue>
    </source>
</reference>
<feature type="region of interest" description="Disordered" evidence="1">
    <location>
        <begin position="1"/>
        <end position="38"/>
    </location>
</feature>
<organism evidence="2 3">
    <name type="scientific">Oryza meyeriana var. granulata</name>
    <dbReference type="NCBI Taxonomy" id="110450"/>
    <lineage>
        <taxon>Eukaryota</taxon>
        <taxon>Viridiplantae</taxon>
        <taxon>Streptophyta</taxon>
        <taxon>Embryophyta</taxon>
        <taxon>Tracheophyta</taxon>
        <taxon>Spermatophyta</taxon>
        <taxon>Magnoliopsida</taxon>
        <taxon>Liliopsida</taxon>
        <taxon>Poales</taxon>
        <taxon>Poaceae</taxon>
        <taxon>BOP clade</taxon>
        <taxon>Oryzoideae</taxon>
        <taxon>Oryzeae</taxon>
        <taxon>Oryzinae</taxon>
        <taxon>Oryza</taxon>
        <taxon>Oryza meyeriana</taxon>
    </lineage>
</organism>
<gene>
    <name evidence="2" type="ORF">E2562_031593</name>
</gene>
<dbReference type="Proteomes" id="UP000479710">
    <property type="component" value="Unassembled WGS sequence"/>
</dbReference>
<dbReference type="AlphaFoldDB" id="A0A6G1CJU0"/>
<evidence type="ECO:0000313" key="3">
    <source>
        <dbReference type="Proteomes" id="UP000479710"/>
    </source>
</evidence>